<reference evidence="2" key="1">
    <citation type="submission" date="2021-05" db="EMBL/GenBank/DDBJ databases">
        <authorList>
            <person name="Alioto T."/>
            <person name="Alioto T."/>
            <person name="Gomez Garrido J."/>
        </authorList>
    </citation>
    <scope>NUCLEOTIDE SEQUENCE</scope>
</reference>
<dbReference type="AlphaFoldDB" id="A0A8D8FMI5"/>
<protein>
    <submittedName>
        <fullName evidence="2">(northern house mosquito) hypothetical protein</fullName>
    </submittedName>
</protein>
<name>A0A8D8FMI5_CULPI</name>
<evidence type="ECO:0000313" key="2">
    <source>
        <dbReference type="EMBL" id="CAG6475544.1"/>
    </source>
</evidence>
<evidence type="ECO:0000256" key="1">
    <source>
        <dbReference type="SAM" id="MobiDB-lite"/>
    </source>
</evidence>
<dbReference type="EMBL" id="HBUE01076824">
    <property type="protein sequence ID" value="CAG6475544.1"/>
    <property type="molecule type" value="Transcribed_RNA"/>
</dbReference>
<feature type="region of interest" description="Disordered" evidence="1">
    <location>
        <begin position="1"/>
        <end position="26"/>
    </location>
</feature>
<organism evidence="2">
    <name type="scientific">Culex pipiens</name>
    <name type="common">House mosquito</name>
    <dbReference type="NCBI Taxonomy" id="7175"/>
    <lineage>
        <taxon>Eukaryota</taxon>
        <taxon>Metazoa</taxon>
        <taxon>Ecdysozoa</taxon>
        <taxon>Arthropoda</taxon>
        <taxon>Hexapoda</taxon>
        <taxon>Insecta</taxon>
        <taxon>Pterygota</taxon>
        <taxon>Neoptera</taxon>
        <taxon>Endopterygota</taxon>
        <taxon>Diptera</taxon>
        <taxon>Nematocera</taxon>
        <taxon>Culicoidea</taxon>
        <taxon>Culicidae</taxon>
        <taxon>Culicinae</taxon>
        <taxon>Culicini</taxon>
        <taxon>Culex</taxon>
        <taxon>Culex</taxon>
    </lineage>
</organism>
<proteinExistence type="predicted"/>
<accession>A0A8D8FMI5</accession>
<sequence>MNFPINFPFPSRIGGKQNQKEQPVNPTNHGVVGFARKITAQENSSTNNLWQILAASVTTHKVGQIWDRSQIGSNQPTLNVSSKLNLSFPFGELILVDQNFFWEPILCRL</sequence>
<feature type="compositionally biased region" description="Polar residues" evidence="1">
    <location>
        <begin position="16"/>
        <end position="26"/>
    </location>
</feature>